<dbReference type="EMBL" id="VSSQ01007366">
    <property type="protein sequence ID" value="MPM35697.1"/>
    <property type="molecule type" value="Genomic_DNA"/>
</dbReference>
<comment type="caution">
    <text evidence="1">The sequence shown here is derived from an EMBL/GenBank/DDBJ whole genome shotgun (WGS) entry which is preliminary data.</text>
</comment>
<name>A0A644Z514_9ZZZZ</name>
<protein>
    <submittedName>
        <fullName evidence="1">Uncharacterized protein</fullName>
    </submittedName>
</protein>
<sequence>MRAQRVSENRKLLPLISETLPCKGTPCPKTSSSSRHMVNVSDEIDTDEGSLVLHTIETELSSRGSSKVRSTTLLEIASY</sequence>
<accession>A0A644Z514</accession>
<reference evidence="1" key="1">
    <citation type="submission" date="2019-08" db="EMBL/GenBank/DDBJ databases">
        <authorList>
            <person name="Kucharzyk K."/>
            <person name="Murdoch R.W."/>
            <person name="Higgins S."/>
            <person name="Loffler F."/>
        </authorList>
    </citation>
    <scope>NUCLEOTIDE SEQUENCE</scope>
</reference>
<dbReference type="AlphaFoldDB" id="A0A644Z514"/>
<proteinExistence type="predicted"/>
<gene>
    <name evidence="1" type="ORF">SDC9_82290</name>
</gene>
<evidence type="ECO:0000313" key="1">
    <source>
        <dbReference type="EMBL" id="MPM35697.1"/>
    </source>
</evidence>
<organism evidence="1">
    <name type="scientific">bioreactor metagenome</name>
    <dbReference type="NCBI Taxonomy" id="1076179"/>
    <lineage>
        <taxon>unclassified sequences</taxon>
        <taxon>metagenomes</taxon>
        <taxon>ecological metagenomes</taxon>
    </lineage>
</organism>